<dbReference type="InterPro" id="IPR053151">
    <property type="entry name" value="RNase_H-like"/>
</dbReference>
<sequence>MKGSGTGSISGAGMYKHLGVKLNSDGACQKDGRSGCGGVIRGSDGKWLGGFAKYIGRCSAFVAKLWGVYEGLKYVKNMGLAAVEVNVDSLAVVEALKRKTNSNVTRGALINRIWQLVDLDWEVNVKHVYRESNQCVDALANEEYSLCEDTRFF</sequence>
<dbReference type="EMBL" id="DF973273">
    <property type="protein sequence ID" value="GAU23682.1"/>
    <property type="molecule type" value="Genomic_DNA"/>
</dbReference>
<dbReference type="GO" id="GO:0003676">
    <property type="term" value="F:nucleic acid binding"/>
    <property type="evidence" value="ECO:0007669"/>
    <property type="project" value="InterPro"/>
</dbReference>
<reference evidence="3" key="1">
    <citation type="journal article" date="2017" name="Front. Plant Sci.">
        <title>Climate Clever Clovers: New Paradigm to Reduce the Environmental Footprint of Ruminants by Breeding Low Methanogenic Forages Utilizing Haplotype Variation.</title>
        <authorList>
            <person name="Kaur P."/>
            <person name="Appels R."/>
            <person name="Bayer P.E."/>
            <person name="Keeble-Gagnere G."/>
            <person name="Wang J."/>
            <person name="Hirakawa H."/>
            <person name="Shirasawa K."/>
            <person name="Vercoe P."/>
            <person name="Stefanova K."/>
            <person name="Durmic Z."/>
            <person name="Nichols P."/>
            <person name="Revell C."/>
            <person name="Isobe S.N."/>
            <person name="Edwards D."/>
            <person name="Erskine W."/>
        </authorList>
    </citation>
    <scope>NUCLEOTIDE SEQUENCE [LARGE SCALE GENOMIC DNA]</scope>
    <source>
        <strain evidence="3">cv. Daliak</strain>
    </source>
</reference>
<accession>A0A2Z6ME43</accession>
<proteinExistence type="predicted"/>
<evidence type="ECO:0000313" key="2">
    <source>
        <dbReference type="EMBL" id="GAU23682.1"/>
    </source>
</evidence>
<dbReference type="GO" id="GO:0004523">
    <property type="term" value="F:RNA-DNA hybrid ribonuclease activity"/>
    <property type="evidence" value="ECO:0007669"/>
    <property type="project" value="InterPro"/>
</dbReference>
<dbReference type="Pfam" id="PF13456">
    <property type="entry name" value="RVT_3"/>
    <property type="match status" value="1"/>
</dbReference>
<protein>
    <recommendedName>
        <fullName evidence="1">RNase H type-1 domain-containing protein</fullName>
    </recommendedName>
</protein>
<organism evidence="2 3">
    <name type="scientific">Trifolium subterraneum</name>
    <name type="common">Subterranean clover</name>
    <dbReference type="NCBI Taxonomy" id="3900"/>
    <lineage>
        <taxon>Eukaryota</taxon>
        <taxon>Viridiplantae</taxon>
        <taxon>Streptophyta</taxon>
        <taxon>Embryophyta</taxon>
        <taxon>Tracheophyta</taxon>
        <taxon>Spermatophyta</taxon>
        <taxon>Magnoliopsida</taxon>
        <taxon>eudicotyledons</taxon>
        <taxon>Gunneridae</taxon>
        <taxon>Pentapetalae</taxon>
        <taxon>rosids</taxon>
        <taxon>fabids</taxon>
        <taxon>Fabales</taxon>
        <taxon>Fabaceae</taxon>
        <taxon>Papilionoideae</taxon>
        <taxon>50 kb inversion clade</taxon>
        <taxon>NPAAA clade</taxon>
        <taxon>Hologalegina</taxon>
        <taxon>IRL clade</taxon>
        <taxon>Trifolieae</taxon>
        <taxon>Trifolium</taxon>
    </lineage>
</organism>
<dbReference type="Gene3D" id="3.30.420.10">
    <property type="entry name" value="Ribonuclease H-like superfamily/Ribonuclease H"/>
    <property type="match status" value="1"/>
</dbReference>
<evidence type="ECO:0000259" key="1">
    <source>
        <dbReference type="PROSITE" id="PS50879"/>
    </source>
</evidence>
<dbReference type="InterPro" id="IPR044730">
    <property type="entry name" value="RNase_H-like_dom_plant"/>
</dbReference>
<dbReference type="AlphaFoldDB" id="A0A2Z6ME43"/>
<dbReference type="InterPro" id="IPR036397">
    <property type="entry name" value="RNaseH_sf"/>
</dbReference>
<dbReference type="OrthoDB" id="1431454at2759"/>
<gene>
    <name evidence="2" type="ORF">TSUD_304570</name>
</gene>
<dbReference type="InterPro" id="IPR002156">
    <property type="entry name" value="RNaseH_domain"/>
</dbReference>
<evidence type="ECO:0000313" key="3">
    <source>
        <dbReference type="Proteomes" id="UP000242715"/>
    </source>
</evidence>
<dbReference type="Proteomes" id="UP000242715">
    <property type="component" value="Unassembled WGS sequence"/>
</dbReference>
<dbReference type="PANTHER" id="PTHR47723">
    <property type="entry name" value="OS05G0353850 PROTEIN"/>
    <property type="match status" value="1"/>
</dbReference>
<keyword evidence="3" id="KW-1185">Reference proteome</keyword>
<name>A0A2Z6ME43_TRISU</name>
<dbReference type="PROSITE" id="PS50879">
    <property type="entry name" value="RNASE_H_1"/>
    <property type="match status" value="1"/>
</dbReference>
<dbReference type="PANTHER" id="PTHR47723:SF13">
    <property type="entry name" value="PUTATIVE-RELATED"/>
    <property type="match status" value="1"/>
</dbReference>
<feature type="domain" description="RNase H type-1" evidence="1">
    <location>
        <begin position="16"/>
        <end position="145"/>
    </location>
</feature>
<dbReference type="InterPro" id="IPR012337">
    <property type="entry name" value="RNaseH-like_sf"/>
</dbReference>
<dbReference type="SUPFAM" id="SSF53098">
    <property type="entry name" value="Ribonuclease H-like"/>
    <property type="match status" value="1"/>
</dbReference>
<dbReference type="CDD" id="cd06222">
    <property type="entry name" value="RNase_H_like"/>
    <property type="match status" value="1"/>
</dbReference>